<protein>
    <submittedName>
        <fullName evidence="1">Uncharacterized protein</fullName>
    </submittedName>
</protein>
<dbReference type="Proteomes" id="UP001054837">
    <property type="component" value="Unassembled WGS sequence"/>
</dbReference>
<name>A0AAV4MK93_9ARAC</name>
<organism evidence="1 2">
    <name type="scientific">Caerostris darwini</name>
    <dbReference type="NCBI Taxonomy" id="1538125"/>
    <lineage>
        <taxon>Eukaryota</taxon>
        <taxon>Metazoa</taxon>
        <taxon>Ecdysozoa</taxon>
        <taxon>Arthropoda</taxon>
        <taxon>Chelicerata</taxon>
        <taxon>Arachnida</taxon>
        <taxon>Araneae</taxon>
        <taxon>Araneomorphae</taxon>
        <taxon>Entelegynae</taxon>
        <taxon>Araneoidea</taxon>
        <taxon>Araneidae</taxon>
        <taxon>Caerostris</taxon>
    </lineage>
</organism>
<reference evidence="1 2" key="1">
    <citation type="submission" date="2021-06" db="EMBL/GenBank/DDBJ databases">
        <title>Caerostris darwini draft genome.</title>
        <authorList>
            <person name="Kono N."/>
            <person name="Arakawa K."/>
        </authorList>
    </citation>
    <scope>NUCLEOTIDE SEQUENCE [LARGE SCALE GENOMIC DNA]</scope>
</reference>
<keyword evidence="2" id="KW-1185">Reference proteome</keyword>
<dbReference type="AlphaFoldDB" id="A0AAV4MK93"/>
<evidence type="ECO:0000313" key="2">
    <source>
        <dbReference type="Proteomes" id="UP001054837"/>
    </source>
</evidence>
<sequence>MSINPFSERQRPSLIIHSLSLSSTNHHAHPPAPPAERFLNTTFQRSSAVKPELRGASADELALGWPPSVMAIDPSAPLG</sequence>
<dbReference type="EMBL" id="BPLQ01000562">
    <property type="protein sequence ID" value="GIX72922.1"/>
    <property type="molecule type" value="Genomic_DNA"/>
</dbReference>
<comment type="caution">
    <text evidence="1">The sequence shown here is derived from an EMBL/GenBank/DDBJ whole genome shotgun (WGS) entry which is preliminary data.</text>
</comment>
<gene>
    <name evidence="1" type="ORF">CDAR_72751</name>
</gene>
<proteinExistence type="predicted"/>
<evidence type="ECO:0000313" key="1">
    <source>
        <dbReference type="EMBL" id="GIX72922.1"/>
    </source>
</evidence>
<accession>A0AAV4MK93</accession>